<keyword evidence="3" id="KW-1185">Reference proteome</keyword>
<feature type="domain" description="Histidine-specific methyltransferase SAM-dependent" evidence="1">
    <location>
        <begin position="150"/>
        <end position="399"/>
    </location>
</feature>
<accession>A0A919C692</accession>
<evidence type="ECO:0000259" key="1">
    <source>
        <dbReference type="Pfam" id="PF10017"/>
    </source>
</evidence>
<organism evidence="2 3">
    <name type="scientific">Streptomyces capoamus</name>
    <dbReference type="NCBI Taxonomy" id="68183"/>
    <lineage>
        <taxon>Bacteria</taxon>
        <taxon>Bacillati</taxon>
        <taxon>Actinomycetota</taxon>
        <taxon>Actinomycetes</taxon>
        <taxon>Kitasatosporales</taxon>
        <taxon>Streptomycetaceae</taxon>
        <taxon>Streptomyces</taxon>
    </lineage>
</organism>
<dbReference type="Gene3D" id="3.40.50.150">
    <property type="entry name" value="Vaccinia Virus protein VP39"/>
    <property type="match status" value="1"/>
</dbReference>
<name>A0A919C692_9ACTN</name>
<evidence type="ECO:0000313" key="2">
    <source>
        <dbReference type="EMBL" id="GHG54936.1"/>
    </source>
</evidence>
<evidence type="ECO:0000313" key="3">
    <source>
        <dbReference type="Proteomes" id="UP000619355"/>
    </source>
</evidence>
<dbReference type="EMBL" id="BNBF01000011">
    <property type="protein sequence ID" value="GHG54936.1"/>
    <property type="molecule type" value="Genomic_DNA"/>
</dbReference>
<dbReference type="AlphaFoldDB" id="A0A919C692"/>
<dbReference type="InterPro" id="IPR029063">
    <property type="entry name" value="SAM-dependent_MTases_sf"/>
</dbReference>
<sequence>MADFYYSARDLSYTYNVSVPTVYNWIEAAKIGKLDLELYEHGGRSYVRKSASNIAALERIVAERKKYRPRHAVKEITPRDEFYRVYNEAQVYDILVELEKYHEVDLEYNYFDGGANNWHEYTNRMATEGTSNSITCTVELLGLSLAYLDKLLAEYDRVNLVDIGVGNALPVRGLIEHLLKSKKLGRYIALDISPEMLHLAERNIKEWFGGEVKFEDYVLDIKHERFGHLLAEDYLKDERVANIVLFLGGTPNNFREPDDAFRAIHDSMRKDDIFISASKLDTTNTRRAIDFSAAGATDALMDPIVRFIFDMLNIDKGLYEVEKGYDEDLKQRYLRIRFTSAVAMTFKFQEGKQTLEFNKGDRILFWRAWHMTPTDIVEQLERNSFYMLYSLQTVDRQYMLNISQIKRD</sequence>
<gene>
    <name evidence="2" type="ORF">GCM10018980_39990</name>
</gene>
<dbReference type="RefSeq" id="WP_189983462.1">
    <property type="nucleotide sequence ID" value="NZ_BNBF01000011.1"/>
</dbReference>
<dbReference type="SUPFAM" id="SSF53335">
    <property type="entry name" value="S-adenosyl-L-methionine-dependent methyltransferases"/>
    <property type="match status" value="1"/>
</dbReference>
<dbReference type="Proteomes" id="UP000619355">
    <property type="component" value="Unassembled WGS sequence"/>
</dbReference>
<dbReference type="Pfam" id="PF10017">
    <property type="entry name" value="Methyltransf_33"/>
    <property type="match status" value="1"/>
</dbReference>
<reference evidence="3" key="1">
    <citation type="journal article" date="2019" name="Int. J. Syst. Evol. Microbiol.">
        <title>The Global Catalogue of Microorganisms (GCM) 10K type strain sequencing project: providing services to taxonomists for standard genome sequencing and annotation.</title>
        <authorList>
            <consortium name="The Broad Institute Genomics Platform"/>
            <consortium name="The Broad Institute Genome Sequencing Center for Infectious Disease"/>
            <person name="Wu L."/>
            <person name="Ma J."/>
        </authorList>
    </citation>
    <scope>NUCLEOTIDE SEQUENCE [LARGE SCALE GENOMIC DNA]</scope>
    <source>
        <strain evidence="3">JCM 4253</strain>
    </source>
</reference>
<proteinExistence type="predicted"/>
<dbReference type="InterPro" id="IPR019257">
    <property type="entry name" value="MeTrfase_dom"/>
</dbReference>
<protein>
    <recommendedName>
        <fullName evidence="1">Histidine-specific methyltransferase SAM-dependent domain-containing protein</fullName>
    </recommendedName>
</protein>
<comment type="caution">
    <text evidence="2">The sequence shown here is derived from an EMBL/GenBank/DDBJ whole genome shotgun (WGS) entry which is preliminary data.</text>
</comment>